<evidence type="ECO:0000313" key="2">
    <source>
        <dbReference type="EMBL" id="ABM61731.1"/>
    </source>
</evidence>
<protein>
    <submittedName>
        <fullName evidence="2">Type IV pilus assembly PilZ</fullName>
    </submittedName>
</protein>
<dbReference type="HOGENOM" id="CLU_1813098_0_0_6"/>
<dbReference type="Gene3D" id="2.40.10.220">
    <property type="entry name" value="predicted glycosyltransferase like domains"/>
    <property type="match status" value="1"/>
</dbReference>
<dbReference type="EMBL" id="CP000544">
    <property type="protein sequence ID" value="ABM61731.1"/>
    <property type="molecule type" value="Genomic_DNA"/>
</dbReference>
<dbReference type="Pfam" id="PF07238">
    <property type="entry name" value="PilZ"/>
    <property type="match status" value="1"/>
</dbReference>
<dbReference type="RefSeq" id="WP_011813754.1">
    <property type="nucleotide sequence ID" value="NC_008789.1"/>
</dbReference>
<dbReference type="GO" id="GO:0035438">
    <property type="term" value="F:cyclic-di-GMP binding"/>
    <property type="evidence" value="ECO:0007669"/>
    <property type="project" value="InterPro"/>
</dbReference>
<gene>
    <name evidence="2" type="ordered locus">Hhal_0955</name>
</gene>
<sequence>MNQSGGKTGYRPQIQRLRRGEKRSHLLYYLPVHDGNDGGRLGVLGDLSADGLLLIGNRAFTPGQRLQLQIRGEPGSEIAGDVRIDVTVEARWSAPDLNPAYTATGVRFVGLDEATRSAIEGLLHDLGLLAGVDDEDETGGQA</sequence>
<evidence type="ECO:0000259" key="1">
    <source>
        <dbReference type="Pfam" id="PF07238"/>
    </source>
</evidence>
<dbReference type="KEGG" id="hha:Hhal_0955"/>
<dbReference type="AlphaFoldDB" id="A1WVL9"/>
<dbReference type="InterPro" id="IPR009875">
    <property type="entry name" value="PilZ_domain"/>
</dbReference>
<feature type="domain" description="PilZ" evidence="1">
    <location>
        <begin position="18"/>
        <end position="123"/>
    </location>
</feature>
<reference evidence="3" key="1">
    <citation type="submission" date="2006-12" db="EMBL/GenBank/DDBJ databases">
        <title>Complete sequence of Halorhodospira halophila SL1.</title>
        <authorList>
            <consortium name="US DOE Joint Genome Institute"/>
            <person name="Copeland A."/>
            <person name="Lucas S."/>
            <person name="Lapidus A."/>
            <person name="Barry K."/>
            <person name="Detter J.C."/>
            <person name="Glavina del Rio T."/>
            <person name="Hammon N."/>
            <person name="Israni S."/>
            <person name="Dalin E."/>
            <person name="Tice H."/>
            <person name="Pitluck S."/>
            <person name="Saunders E."/>
            <person name="Brettin T."/>
            <person name="Bruce D."/>
            <person name="Han C."/>
            <person name="Tapia R."/>
            <person name="Schmutz J."/>
            <person name="Larimer F."/>
            <person name="Land M."/>
            <person name="Hauser L."/>
            <person name="Kyrpides N."/>
            <person name="Mikhailova N."/>
            <person name="Hoff W."/>
            <person name="Richardson P."/>
        </authorList>
    </citation>
    <scope>NUCLEOTIDE SEQUENCE [LARGE SCALE GENOMIC DNA]</scope>
    <source>
        <strain evidence="3">DSM 244 / SL1</strain>
    </source>
</reference>
<dbReference type="STRING" id="349124.Hhal_0955"/>
<evidence type="ECO:0000313" key="3">
    <source>
        <dbReference type="Proteomes" id="UP000000647"/>
    </source>
</evidence>
<name>A1WVL9_HALHL</name>
<reference evidence="2 3" key="2">
    <citation type="journal article" date="2013" name="Stand. Genomic Sci.">
        <title>Complete genome sequence of Halorhodospira halophila SL1.</title>
        <authorList>
            <person name="Challacombe J.F."/>
            <person name="Majid S."/>
            <person name="Deole R."/>
            <person name="Brettin T.S."/>
            <person name="Bruce D."/>
            <person name="Delano S.F."/>
            <person name="Detter J.C."/>
            <person name="Gleasner C.D."/>
            <person name="Han C.S."/>
            <person name="Misra M."/>
            <person name="Reitenga K.G."/>
            <person name="Mikhailova N."/>
            <person name="Woyke T."/>
            <person name="Pitluck S."/>
            <person name="Nolan M."/>
            <person name="Land M.L."/>
            <person name="Saunders E."/>
            <person name="Tapia R."/>
            <person name="Lapidus A."/>
            <person name="Ivanova N."/>
            <person name="Hoff W.D."/>
        </authorList>
    </citation>
    <scope>NUCLEOTIDE SEQUENCE [LARGE SCALE GENOMIC DNA]</scope>
    <source>
        <strain evidence="3">DSM 244 / SL1</strain>
    </source>
</reference>
<organism evidence="2 3">
    <name type="scientific">Halorhodospira halophila (strain DSM 244 / SL1)</name>
    <name type="common">Ectothiorhodospira halophila (strain DSM 244 / SL1)</name>
    <dbReference type="NCBI Taxonomy" id="349124"/>
    <lineage>
        <taxon>Bacteria</taxon>
        <taxon>Pseudomonadati</taxon>
        <taxon>Pseudomonadota</taxon>
        <taxon>Gammaproteobacteria</taxon>
        <taxon>Chromatiales</taxon>
        <taxon>Ectothiorhodospiraceae</taxon>
        <taxon>Halorhodospira</taxon>
    </lineage>
</organism>
<dbReference type="OrthoDB" id="5625505at2"/>
<dbReference type="Proteomes" id="UP000000647">
    <property type="component" value="Chromosome"/>
</dbReference>
<proteinExistence type="predicted"/>
<keyword evidence="3" id="KW-1185">Reference proteome</keyword>
<accession>A1WVL9</accession>